<dbReference type="RefSeq" id="WP_189678601.1">
    <property type="nucleotide sequence ID" value="NZ_BNCJ01000001.1"/>
</dbReference>
<reference evidence="2" key="1">
    <citation type="journal article" date="2014" name="Int. J. Syst. Evol. Microbiol.">
        <title>Complete genome sequence of Corynebacterium casei LMG S-19264T (=DSM 44701T), isolated from a smear-ripened cheese.</title>
        <authorList>
            <consortium name="US DOE Joint Genome Institute (JGI-PGF)"/>
            <person name="Walter F."/>
            <person name="Albersmeier A."/>
            <person name="Kalinowski J."/>
            <person name="Ruckert C."/>
        </authorList>
    </citation>
    <scope>NUCLEOTIDE SEQUENCE</scope>
    <source>
        <strain evidence="2">KCTC 42650</strain>
    </source>
</reference>
<evidence type="ECO:0000313" key="3">
    <source>
        <dbReference type="Proteomes" id="UP000626220"/>
    </source>
</evidence>
<protein>
    <submittedName>
        <fullName evidence="2">Uncharacterized protein</fullName>
    </submittedName>
</protein>
<keyword evidence="1" id="KW-0175">Coiled coil</keyword>
<evidence type="ECO:0000256" key="1">
    <source>
        <dbReference type="SAM" id="Coils"/>
    </source>
</evidence>
<name>A0A8J3M7U6_9RHOB</name>
<accession>A0A8J3M7U6</accession>
<dbReference type="EMBL" id="BNCJ01000001">
    <property type="protein sequence ID" value="GHF37379.1"/>
    <property type="molecule type" value="Genomic_DNA"/>
</dbReference>
<feature type="coiled-coil region" evidence="1">
    <location>
        <begin position="600"/>
        <end position="627"/>
    </location>
</feature>
<organism evidence="2 3">
    <name type="scientific">Seohaeicola zhoushanensis</name>
    <dbReference type="NCBI Taxonomy" id="1569283"/>
    <lineage>
        <taxon>Bacteria</taxon>
        <taxon>Pseudomonadati</taxon>
        <taxon>Pseudomonadota</taxon>
        <taxon>Alphaproteobacteria</taxon>
        <taxon>Rhodobacterales</taxon>
        <taxon>Roseobacteraceae</taxon>
        <taxon>Seohaeicola</taxon>
    </lineage>
</organism>
<evidence type="ECO:0000313" key="2">
    <source>
        <dbReference type="EMBL" id="GHF37379.1"/>
    </source>
</evidence>
<sequence>MTGALTPKQIEFLETYVGIPKFFGRSKAKDLRAQYEVEFDRFNIRRDWVEGQIDTVADAEVAKLMKLELAKAEEIIMAGGKTPDFDGGHRHLVAVNQSVEAQRLIERVRAREAVVKVMVENALAAPSDKQDEIRMLWTYATENIAAGVKAVSIDKLNSALTAMDKLPGVIAAAVSLSAAIANAQGAQLVSEAKTVQAKALADLLAAEARLTNSEAAFKTGFDNSVPATLAQKAAEIRQLIDGAPKDDASVSGGDFEAEAKAIRDHADVVAKAAAEAVVKLNELDAAAKTPLEQFAQWKADRAAFEPKLATLNRHPGKAHPQVAPDVAAITNAFNIAKGKLTTWDYAGAIADLGPLPQKVDEAIKKADDYAKLQAVSQQRLDSVNSLRNPTALAHNQAKTAIQEAKDLYADAVREFNAGDVRKTMAALDKIPPSVDRATHLGNLSVEYTNGYASYGQTLTDCENKVKAINDVAIKGTLTTAIKKARDFWTANACGPDGDLTQAMQKLTSFYRATSTLTAQVADAEAYLAELKAFKERLKAVADRDADNGRIAIEEYYLRLQADETFARAKAASFDWAFASKVLKATEGKLQTEALALADLAKDFIARKKALNEQIVELRKKEHADKAETAIARVAELVASATDTAVTGKNWQGGLTTIAAAEKQAELAERLLTDAADIASAKDDTAHEGVGDAGGVEKAFANFQAVHGKVLGKDDGTFAAKLGTILQKATEAKAKAAGATPDFAAAAEGIKTALAEAEAVFAEIAAKRGYADRLAMVKGAHTGTLPGLSTDDCIKPEIDDIGTAITEAETLAKAPTLDFPGADAKLTAALAIMRKAEVNAAAYGRLKPNRDTIDTLLTYIEDPVRKDGVDEEIKRLKAIKKDIADAITARDFAKAEAKAKEGAGLDAGYRVIADDYKAAVDQRKSMITDQLHYLQGLPEVAGELAQVMALDASVVELMTARAYKAAKNVANNAANVIVKGYYINQDFQAWGPSKTAGETAHADVHARDSGGIAAITALVAKMDSEFQKAAKAAGERNYKTAKTWMDKVIATALLIEPHLARMEDCRTQREEAEKAVADVGKLANQAAIEPLVARLGGKQANAIKLFDAGDFAAAKTLFTEIKADCQTAIDAAAKQAEYVTLNDEVKTLAGTDTQGVKDALAKAKTHVAELRAMPEGLYVIADVIAAETAIKAAEKALGEGSTDDTAKDKVVEAMDACARGRVNIGHYTQFVQSADYARQHIADFLSNHSAADFVKADMEALRGKVDETILALRGTPSKRGDAQTAIEEVMAEFHRLRGIADSRKLYLPLRDKVSNDLLVMERDDGRYAIGDQIAAVKTKLQTADAASQARDHDRGMKLIEEARSEQLDALLKAKMSRGAVPPANEIKAILEGPNGVDRLDAIVESLDPVAQRSVLNAAFEARYGCKLNIFNNNAHEKQLEAWMKANPNASATQIETKRNQLRAANVSVDAGQKGPNIKRFYEVMDELPESATLENDSMIIFTTNEGPATGSDYNGGSKEVTMREGNASDSTYYGLTLPHELESVDAGCELDPGEEMTYFAWNTLHEVGHAVDDRASYMDRNGKTLAGWEYYGGNVLPAAKAIAGKLEFDPAYVAAIMSGDDNAAVPEPQGCEPEEWERRRAGVKVWVDRIRSGKDPWQTASGAKAAEVDGIVYQESYEGTWTSYPIAQRSKGVSGYQFRAPGEWFAELYAAYHSGKMKTSHPAYNWIKDL</sequence>
<reference evidence="2" key="2">
    <citation type="submission" date="2020-09" db="EMBL/GenBank/DDBJ databases">
        <authorList>
            <person name="Sun Q."/>
            <person name="Kim S."/>
        </authorList>
    </citation>
    <scope>NUCLEOTIDE SEQUENCE</scope>
    <source>
        <strain evidence="2">KCTC 42650</strain>
    </source>
</reference>
<keyword evidence="3" id="KW-1185">Reference proteome</keyword>
<proteinExistence type="predicted"/>
<comment type="caution">
    <text evidence="2">The sequence shown here is derived from an EMBL/GenBank/DDBJ whole genome shotgun (WGS) entry which is preliminary data.</text>
</comment>
<gene>
    <name evidence="2" type="ORF">GCM10017056_06600</name>
</gene>
<dbReference type="Proteomes" id="UP000626220">
    <property type="component" value="Unassembled WGS sequence"/>
</dbReference>